<sequence length="294" mass="31775">MYSAHDNGSDILTLSLGTISGWAHTSLAVAAARFVEAGVPITVAAGNNVLFGLFLTSPPRILLKYFSELPEISMLEVIAEACNTLPPRIPDLPDYITLVRRRGCLFIQKLEIAAAAGARLVLIYDKARGIEGVGMVTAQQCAQWVDLLAPNNTVDLSTLDPFTFQTLTTKPDTLPGGYLSNLPPGAPITSSTSSRKLQHAGITSYARGAMTVLDRSSLLLRNSDHATPALNFTIHNLGSHDVAYSLDHINVVTAHTLDLDSIFPSLFPLELFECAAELQFSEQKLFVALRNQKS</sequence>
<organism evidence="1 2">
    <name type="scientific">Macroventuria anomochaeta</name>
    <dbReference type="NCBI Taxonomy" id="301207"/>
    <lineage>
        <taxon>Eukaryota</taxon>
        <taxon>Fungi</taxon>
        <taxon>Dikarya</taxon>
        <taxon>Ascomycota</taxon>
        <taxon>Pezizomycotina</taxon>
        <taxon>Dothideomycetes</taxon>
        <taxon>Pleosporomycetidae</taxon>
        <taxon>Pleosporales</taxon>
        <taxon>Pleosporineae</taxon>
        <taxon>Didymellaceae</taxon>
        <taxon>Macroventuria</taxon>
    </lineage>
</organism>
<comment type="caution">
    <text evidence="1">The sequence shown here is derived from an EMBL/GenBank/DDBJ whole genome shotgun (WGS) entry which is preliminary data.</text>
</comment>
<evidence type="ECO:0000313" key="1">
    <source>
        <dbReference type="EMBL" id="KAF2624443.1"/>
    </source>
</evidence>
<evidence type="ECO:0000313" key="2">
    <source>
        <dbReference type="Proteomes" id="UP000799754"/>
    </source>
</evidence>
<name>A0ACB6RTI3_9PLEO</name>
<reference evidence="1" key="1">
    <citation type="journal article" date="2020" name="Stud. Mycol.">
        <title>101 Dothideomycetes genomes: a test case for predicting lifestyles and emergence of pathogens.</title>
        <authorList>
            <person name="Haridas S."/>
            <person name="Albert R."/>
            <person name="Binder M."/>
            <person name="Bloem J."/>
            <person name="Labutti K."/>
            <person name="Salamov A."/>
            <person name="Andreopoulos B."/>
            <person name="Baker S."/>
            <person name="Barry K."/>
            <person name="Bills G."/>
            <person name="Bluhm B."/>
            <person name="Cannon C."/>
            <person name="Castanera R."/>
            <person name="Culley D."/>
            <person name="Daum C."/>
            <person name="Ezra D."/>
            <person name="Gonzalez J."/>
            <person name="Henrissat B."/>
            <person name="Kuo A."/>
            <person name="Liang C."/>
            <person name="Lipzen A."/>
            <person name="Lutzoni F."/>
            <person name="Magnuson J."/>
            <person name="Mondo S."/>
            <person name="Nolan M."/>
            <person name="Ohm R."/>
            <person name="Pangilinan J."/>
            <person name="Park H.-J."/>
            <person name="Ramirez L."/>
            <person name="Alfaro M."/>
            <person name="Sun H."/>
            <person name="Tritt A."/>
            <person name="Yoshinaga Y."/>
            <person name="Zwiers L.-H."/>
            <person name="Turgeon B."/>
            <person name="Goodwin S."/>
            <person name="Spatafora J."/>
            <person name="Crous P."/>
            <person name="Grigoriev I."/>
        </authorList>
    </citation>
    <scope>NUCLEOTIDE SEQUENCE</scope>
    <source>
        <strain evidence="1">CBS 525.71</strain>
    </source>
</reference>
<keyword evidence="2" id="KW-1185">Reference proteome</keyword>
<dbReference type="EMBL" id="MU006731">
    <property type="protein sequence ID" value="KAF2624443.1"/>
    <property type="molecule type" value="Genomic_DNA"/>
</dbReference>
<protein>
    <submittedName>
        <fullName evidence="1">Uncharacterized protein</fullName>
    </submittedName>
</protein>
<dbReference type="Proteomes" id="UP000799754">
    <property type="component" value="Unassembled WGS sequence"/>
</dbReference>
<gene>
    <name evidence="1" type="ORF">BU25DRAFT_476697</name>
</gene>
<accession>A0ACB6RTI3</accession>
<proteinExistence type="predicted"/>